<dbReference type="RefSeq" id="WP_188545903.1">
    <property type="nucleotide sequence ID" value="NZ_BMCU01000003.1"/>
</dbReference>
<dbReference type="PRINTS" id="PR00081">
    <property type="entry name" value="GDHRDH"/>
</dbReference>
<sequence length="256" mass="27371">MPRLHDKVAIVTGSGNGMGRAMATLFAAEGAAVAVTDVSEADGRDTVRMIESEGGQAKFWRLDVSNEADVSDVFDAVRRQWGKVDILVNNAGISGVDKPTDEVTESEWDAVFAVDVKGVFFCTKHVIRHLRDNGGGSIVNISSIYGLVGSHEMAPYHAAKGAVTIMTKKDAATYGRDHIRVNSVHPGTILTPFVRELAERSDGGLRGYLDIMEPKHPIGHVGEPEDVAQAVLFLASDEARFVHGSALVVDGGYTAV</sequence>
<dbReference type="InterPro" id="IPR036291">
    <property type="entry name" value="NAD(P)-bd_dom_sf"/>
</dbReference>
<dbReference type="FunFam" id="3.40.50.720:FF:000084">
    <property type="entry name" value="Short-chain dehydrogenase reductase"/>
    <property type="match status" value="1"/>
</dbReference>
<dbReference type="EMBL" id="BMCU01000003">
    <property type="protein sequence ID" value="GGG16247.1"/>
    <property type="molecule type" value="Genomic_DNA"/>
</dbReference>
<dbReference type="InterPro" id="IPR002347">
    <property type="entry name" value="SDR_fam"/>
</dbReference>
<dbReference type="Pfam" id="PF13561">
    <property type="entry name" value="adh_short_C2"/>
    <property type="match status" value="1"/>
</dbReference>
<organism evidence="3 4">
    <name type="scientific">Rhodococcoides trifolii</name>
    <dbReference type="NCBI Taxonomy" id="908250"/>
    <lineage>
        <taxon>Bacteria</taxon>
        <taxon>Bacillati</taxon>
        <taxon>Actinomycetota</taxon>
        <taxon>Actinomycetes</taxon>
        <taxon>Mycobacteriales</taxon>
        <taxon>Nocardiaceae</taxon>
        <taxon>Rhodococcoides</taxon>
    </lineage>
</organism>
<dbReference type="PRINTS" id="PR00080">
    <property type="entry name" value="SDRFAMILY"/>
</dbReference>
<dbReference type="GO" id="GO:0016491">
    <property type="term" value="F:oxidoreductase activity"/>
    <property type="evidence" value="ECO:0007669"/>
    <property type="project" value="UniProtKB-KW"/>
</dbReference>
<name>A0A917G0F6_9NOCA</name>
<gene>
    <name evidence="3" type="ORF">GCM10007304_32960</name>
</gene>
<evidence type="ECO:0000256" key="1">
    <source>
        <dbReference type="ARBA" id="ARBA00006484"/>
    </source>
</evidence>
<dbReference type="Gene3D" id="3.40.50.720">
    <property type="entry name" value="NAD(P)-binding Rossmann-like Domain"/>
    <property type="match status" value="1"/>
</dbReference>
<reference evidence="3" key="2">
    <citation type="submission" date="2020-09" db="EMBL/GenBank/DDBJ databases">
        <authorList>
            <person name="Sun Q."/>
            <person name="Sedlacek I."/>
        </authorList>
    </citation>
    <scope>NUCLEOTIDE SEQUENCE</scope>
    <source>
        <strain evidence="3">CCM 7905</strain>
    </source>
</reference>
<dbReference type="AlphaFoldDB" id="A0A917G0F6"/>
<dbReference type="Proteomes" id="UP000654257">
    <property type="component" value="Unassembled WGS sequence"/>
</dbReference>
<protein>
    <submittedName>
        <fullName evidence="3">Short-chain dehydrogenase</fullName>
    </submittedName>
</protein>
<dbReference type="SUPFAM" id="SSF51735">
    <property type="entry name" value="NAD(P)-binding Rossmann-fold domains"/>
    <property type="match status" value="1"/>
</dbReference>
<reference evidence="3" key="1">
    <citation type="journal article" date="2014" name="Int. J. Syst. Evol. Microbiol.">
        <title>Complete genome sequence of Corynebacterium casei LMG S-19264T (=DSM 44701T), isolated from a smear-ripened cheese.</title>
        <authorList>
            <consortium name="US DOE Joint Genome Institute (JGI-PGF)"/>
            <person name="Walter F."/>
            <person name="Albersmeier A."/>
            <person name="Kalinowski J."/>
            <person name="Ruckert C."/>
        </authorList>
    </citation>
    <scope>NUCLEOTIDE SEQUENCE</scope>
    <source>
        <strain evidence="3">CCM 7905</strain>
    </source>
</reference>
<keyword evidence="2" id="KW-0560">Oxidoreductase</keyword>
<evidence type="ECO:0000256" key="2">
    <source>
        <dbReference type="ARBA" id="ARBA00023002"/>
    </source>
</evidence>
<proteinExistence type="inferred from homology"/>
<accession>A0A917G0F6</accession>
<keyword evidence="4" id="KW-1185">Reference proteome</keyword>
<comment type="caution">
    <text evidence="3">The sequence shown here is derived from an EMBL/GenBank/DDBJ whole genome shotgun (WGS) entry which is preliminary data.</text>
</comment>
<evidence type="ECO:0000313" key="3">
    <source>
        <dbReference type="EMBL" id="GGG16247.1"/>
    </source>
</evidence>
<dbReference type="PANTHER" id="PTHR24321">
    <property type="entry name" value="DEHYDROGENASES, SHORT CHAIN"/>
    <property type="match status" value="1"/>
</dbReference>
<comment type="similarity">
    <text evidence="1">Belongs to the short-chain dehydrogenases/reductases (SDR) family.</text>
</comment>
<dbReference type="NCBIfam" id="NF005559">
    <property type="entry name" value="PRK07231.1"/>
    <property type="match status" value="1"/>
</dbReference>
<evidence type="ECO:0000313" key="4">
    <source>
        <dbReference type="Proteomes" id="UP000654257"/>
    </source>
</evidence>
<dbReference type="PANTHER" id="PTHR24321:SF8">
    <property type="entry name" value="ESTRADIOL 17-BETA-DEHYDROGENASE 8-RELATED"/>
    <property type="match status" value="1"/>
</dbReference>